<dbReference type="EMBL" id="WBMT01000010">
    <property type="protein sequence ID" value="KAB2347042.1"/>
    <property type="molecule type" value="Genomic_DNA"/>
</dbReference>
<dbReference type="SUPFAM" id="SSF53254">
    <property type="entry name" value="Phosphoglycerate mutase-like"/>
    <property type="match status" value="1"/>
</dbReference>
<evidence type="ECO:0000313" key="2">
    <source>
        <dbReference type="EMBL" id="KAB2347042.1"/>
    </source>
</evidence>
<evidence type="ECO:0000313" key="3">
    <source>
        <dbReference type="Proteomes" id="UP000468735"/>
    </source>
</evidence>
<proteinExistence type="predicted"/>
<dbReference type="PROSITE" id="PS00175">
    <property type="entry name" value="PG_MUTASE"/>
    <property type="match status" value="1"/>
</dbReference>
<dbReference type="InterPro" id="IPR001345">
    <property type="entry name" value="PG/BPGM_mutase_AS"/>
</dbReference>
<gene>
    <name evidence="2" type="ORF">F8566_21690</name>
</gene>
<dbReference type="PANTHER" id="PTHR48100">
    <property type="entry name" value="BROAD-SPECIFICITY PHOSPHATASE YOR283W-RELATED"/>
    <property type="match status" value="1"/>
</dbReference>
<dbReference type="Pfam" id="PF00300">
    <property type="entry name" value="His_Phos_1"/>
    <property type="match status" value="1"/>
</dbReference>
<accession>A0A6H9YX68</accession>
<dbReference type="Gene3D" id="3.40.50.1240">
    <property type="entry name" value="Phosphoglycerate mutase-like"/>
    <property type="match status" value="1"/>
</dbReference>
<dbReference type="AlphaFoldDB" id="A0A6H9YX68"/>
<dbReference type="CDD" id="cd07067">
    <property type="entry name" value="HP_PGM_like"/>
    <property type="match status" value="1"/>
</dbReference>
<feature type="compositionally biased region" description="Polar residues" evidence="1">
    <location>
        <begin position="34"/>
        <end position="49"/>
    </location>
</feature>
<dbReference type="InterPro" id="IPR029033">
    <property type="entry name" value="His_PPase_superfam"/>
</dbReference>
<keyword evidence="3" id="KW-1185">Reference proteome</keyword>
<dbReference type="InterPro" id="IPR013078">
    <property type="entry name" value="His_Pase_superF_clade-1"/>
</dbReference>
<organism evidence="2 3">
    <name type="scientific">Actinomadura rudentiformis</name>
    <dbReference type="NCBI Taxonomy" id="359158"/>
    <lineage>
        <taxon>Bacteria</taxon>
        <taxon>Bacillati</taxon>
        <taxon>Actinomycetota</taxon>
        <taxon>Actinomycetes</taxon>
        <taxon>Streptosporangiales</taxon>
        <taxon>Thermomonosporaceae</taxon>
        <taxon>Actinomadura</taxon>
    </lineage>
</organism>
<sequence>MVTSLPAILSCWRHPGHASLSLVRVWLIRHGESESNAGLPTNGPGSSPLTRLGRHQAERVAASFQEPPELIVSSSFIRARETAAPTRERFPEVPYEEWPVQEFTYLGSLHGPSTTGEQRRPFADAYWERSDPVYVNGGGGESFRDLIVRARACVTRLTERPEEGLIAVFTHGIFMRALLWSLFTGTVAPDAAAMRAFRTFTATCVVPNGAIVELRPGGPEGLRAVAGATAHLPAPLTSSPPPIAEPTSP</sequence>
<evidence type="ECO:0000256" key="1">
    <source>
        <dbReference type="SAM" id="MobiDB-lite"/>
    </source>
</evidence>
<name>A0A6H9YX68_9ACTN</name>
<dbReference type="InterPro" id="IPR050275">
    <property type="entry name" value="PGM_Phosphatase"/>
</dbReference>
<dbReference type="OrthoDB" id="5449373at2"/>
<comment type="caution">
    <text evidence="2">The sequence shown here is derived from an EMBL/GenBank/DDBJ whole genome shotgun (WGS) entry which is preliminary data.</text>
</comment>
<protein>
    <submittedName>
        <fullName evidence="2">Histidine phosphatase family protein</fullName>
    </submittedName>
</protein>
<dbReference type="GO" id="GO:0016791">
    <property type="term" value="F:phosphatase activity"/>
    <property type="evidence" value="ECO:0007669"/>
    <property type="project" value="TreeGrafter"/>
</dbReference>
<dbReference type="Proteomes" id="UP000468735">
    <property type="component" value="Unassembled WGS sequence"/>
</dbReference>
<dbReference type="SMART" id="SM00855">
    <property type="entry name" value="PGAM"/>
    <property type="match status" value="1"/>
</dbReference>
<reference evidence="2 3" key="1">
    <citation type="submission" date="2019-09" db="EMBL/GenBank/DDBJ databases">
        <title>Actinomadura physcomitrii sp. nov., a novel actinomycete isolated from moss [Physcomitrium sphaericum (Ludw) Fuernr].</title>
        <authorList>
            <person name="Zhuang X."/>
            <person name="Liu C."/>
        </authorList>
    </citation>
    <scope>NUCLEOTIDE SEQUENCE [LARGE SCALE GENOMIC DNA]</scope>
    <source>
        <strain evidence="2 3">HMC1</strain>
    </source>
</reference>
<feature type="region of interest" description="Disordered" evidence="1">
    <location>
        <begin position="34"/>
        <end position="56"/>
    </location>
</feature>